<dbReference type="AlphaFoldDB" id="A0A5B7GQX3"/>
<accession>A0A5B7GQX3</accession>
<dbReference type="Proteomes" id="UP000324222">
    <property type="component" value="Unassembled WGS sequence"/>
</dbReference>
<proteinExistence type="predicted"/>
<name>A0A5B7GQX3_PORTR</name>
<evidence type="ECO:0000313" key="1">
    <source>
        <dbReference type="EMBL" id="MPC59468.1"/>
    </source>
</evidence>
<reference evidence="1 2" key="1">
    <citation type="submission" date="2019-05" db="EMBL/GenBank/DDBJ databases">
        <title>Another draft genome of Portunus trituberculatus and its Hox gene families provides insights of decapod evolution.</title>
        <authorList>
            <person name="Jeong J.-H."/>
            <person name="Song I."/>
            <person name="Kim S."/>
            <person name="Choi T."/>
            <person name="Kim D."/>
            <person name="Ryu S."/>
            <person name="Kim W."/>
        </authorList>
    </citation>
    <scope>NUCLEOTIDE SEQUENCE [LARGE SCALE GENOMIC DNA]</scope>
    <source>
        <tissue evidence="1">Muscle</tissue>
    </source>
</reference>
<comment type="caution">
    <text evidence="1">The sequence shown here is derived from an EMBL/GenBank/DDBJ whole genome shotgun (WGS) entry which is preliminary data.</text>
</comment>
<protein>
    <submittedName>
        <fullName evidence="1">Uncharacterized protein</fullName>
    </submittedName>
</protein>
<sequence>MEIWRQDTMSPAQTLNNVESAARDLRRTYHRRVLDVLIRSVRGALDSIRRHTSVTSPRGKGGCMFGCVLDSITG</sequence>
<dbReference type="OrthoDB" id="6334149at2759"/>
<keyword evidence="2" id="KW-1185">Reference proteome</keyword>
<gene>
    <name evidence="1" type="ORF">E2C01_053487</name>
</gene>
<organism evidence="1 2">
    <name type="scientific">Portunus trituberculatus</name>
    <name type="common">Swimming crab</name>
    <name type="synonym">Neptunus trituberculatus</name>
    <dbReference type="NCBI Taxonomy" id="210409"/>
    <lineage>
        <taxon>Eukaryota</taxon>
        <taxon>Metazoa</taxon>
        <taxon>Ecdysozoa</taxon>
        <taxon>Arthropoda</taxon>
        <taxon>Crustacea</taxon>
        <taxon>Multicrustacea</taxon>
        <taxon>Malacostraca</taxon>
        <taxon>Eumalacostraca</taxon>
        <taxon>Eucarida</taxon>
        <taxon>Decapoda</taxon>
        <taxon>Pleocyemata</taxon>
        <taxon>Brachyura</taxon>
        <taxon>Eubrachyura</taxon>
        <taxon>Portunoidea</taxon>
        <taxon>Portunidae</taxon>
        <taxon>Portuninae</taxon>
        <taxon>Portunus</taxon>
    </lineage>
</organism>
<evidence type="ECO:0000313" key="2">
    <source>
        <dbReference type="Proteomes" id="UP000324222"/>
    </source>
</evidence>
<dbReference type="EMBL" id="VSRR010016588">
    <property type="protein sequence ID" value="MPC59468.1"/>
    <property type="molecule type" value="Genomic_DNA"/>
</dbReference>